<evidence type="ECO:0000313" key="3">
    <source>
        <dbReference type="Proteomes" id="UP000515480"/>
    </source>
</evidence>
<proteinExistence type="predicted"/>
<name>A0A7G7VMP4_9FIRM</name>
<protein>
    <submittedName>
        <fullName evidence="2">Uncharacterized protein</fullName>
    </submittedName>
</protein>
<dbReference type="Proteomes" id="UP000515480">
    <property type="component" value="Chromosome"/>
</dbReference>
<reference evidence="2 3" key="1">
    <citation type="submission" date="2020-07" db="EMBL/GenBank/DDBJ databases">
        <title>Complete genome and description of Selenomonas timonensis sp. nov., a new bacterium isolated from a gingivitis subject.</title>
        <authorList>
            <person name="Antezack A."/>
        </authorList>
    </citation>
    <scope>NUCLEOTIDE SEQUENCE [LARGE SCALE GENOMIC DNA]</scope>
    <source>
        <strain evidence="2 3">Marseille-Q3039</strain>
    </source>
</reference>
<feature type="region of interest" description="Disordered" evidence="1">
    <location>
        <begin position="65"/>
        <end position="103"/>
    </location>
</feature>
<evidence type="ECO:0000256" key="1">
    <source>
        <dbReference type="SAM" id="MobiDB-lite"/>
    </source>
</evidence>
<dbReference type="AlphaFoldDB" id="A0A7G7VMP4"/>
<sequence>MVLIGAFLLGGISGIALLWTDDTETVVTLQQEPVPQSATEIAGLSAAAQKMPLRNPFSYAHETIAETSPAIENSKGDGHPPLQSVSLAQPSPASTPPAPPPAPLVLRGVVTDANGVRIAILGKGTEGAALSVGETWEGHTLRGLTDTSATLETMSGSITVARE</sequence>
<evidence type="ECO:0000313" key="2">
    <source>
        <dbReference type="EMBL" id="QNH55387.1"/>
    </source>
</evidence>
<dbReference type="EMBL" id="CP060204">
    <property type="protein sequence ID" value="QNH55387.1"/>
    <property type="molecule type" value="Genomic_DNA"/>
</dbReference>
<organism evidence="2 3">
    <name type="scientific">Selenomonas timonae</name>
    <dbReference type="NCBI Taxonomy" id="2754044"/>
    <lineage>
        <taxon>Bacteria</taxon>
        <taxon>Bacillati</taxon>
        <taxon>Bacillota</taxon>
        <taxon>Negativicutes</taxon>
        <taxon>Selenomonadales</taxon>
        <taxon>Selenomonadaceae</taxon>
        <taxon>Selenomonas</taxon>
    </lineage>
</organism>
<accession>A0A7G7VMP4</accession>
<keyword evidence="3" id="KW-1185">Reference proteome</keyword>
<dbReference type="KEGG" id="stim:H1B31_00380"/>
<gene>
    <name evidence="2" type="ORF">H1B31_00380</name>
</gene>
<feature type="compositionally biased region" description="Pro residues" evidence="1">
    <location>
        <begin position="93"/>
        <end position="103"/>
    </location>
</feature>